<dbReference type="AlphaFoldDB" id="A0A9D4V9K5"/>
<comment type="caution">
    <text evidence="1">The sequence shown here is derived from an EMBL/GenBank/DDBJ whole genome shotgun (WGS) entry which is preliminary data.</text>
</comment>
<gene>
    <name evidence="1" type="ORF">GOP47_0001376</name>
</gene>
<organism evidence="1 2">
    <name type="scientific">Adiantum capillus-veneris</name>
    <name type="common">Maidenhair fern</name>
    <dbReference type="NCBI Taxonomy" id="13818"/>
    <lineage>
        <taxon>Eukaryota</taxon>
        <taxon>Viridiplantae</taxon>
        <taxon>Streptophyta</taxon>
        <taxon>Embryophyta</taxon>
        <taxon>Tracheophyta</taxon>
        <taxon>Polypodiopsida</taxon>
        <taxon>Polypodiidae</taxon>
        <taxon>Polypodiales</taxon>
        <taxon>Pteridineae</taxon>
        <taxon>Pteridaceae</taxon>
        <taxon>Vittarioideae</taxon>
        <taxon>Adiantum</taxon>
    </lineage>
</organism>
<proteinExistence type="predicted"/>
<accession>A0A9D4V9K5</accession>
<sequence length="173" mass="19003">MNICSVLSWTKTAWMLLKTALKTFPTFWARGNLDPVLVLGCLGKPYAIRLEQLRRSRIHLCNILAKLGVSPGEVVVAEKDNIVPKMIRKCQSACEKHELKHPMNHMERASIGWCGSTSPGALWNPSSMAMSQRSHLKRHCPSVRAGGSVNAAMKGFGSDSDASFATIVSSWLP</sequence>
<keyword evidence="2" id="KW-1185">Reference proteome</keyword>
<evidence type="ECO:0000313" key="1">
    <source>
        <dbReference type="EMBL" id="KAI5081633.1"/>
    </source>
</evidence>
<dbReference type="Proteomes" id="UP000886520">
    <property type="component" value="Chromosome 2"/>
</dbReference>
<evidence type="ECO:0000313" key="2">
    <source>
        <dbReference type="Proteomes" id="UP000886520"/>
    </source>
</evidence>
<protein>
    <submittedName>
        <fullName evidence="1">Uncharacterized protein</fullName>
    </submittedName>
</protein>
<name>A0A9D4V9K5_ADICA</name>
<reference evidence="1" key="1">
    <citation type="submission" date="2021-01" db="EMBL/GenBank/DDBJ databases">
        <title>Adiantum capillus-veneris genome.</title>
        <authorList>
            <person name="Fang Y."/>
            <person name="Liao Q."/>
        </authorList>
    </citation>
    <scope>NUCLEOTIDE SEQUENCE</scope>
    <source>
        <strain evidence="1">H3</strain>
        <tissue evidence="1">Leaf</tissue>
    </source>
</reference>
<dbReference type="EMBL" id="JABFUD020000003">
    <property type="protein sequence ID" value="KAI5081633.1"/>
    <property type="molecule type" value="Genomic_DNA"/>
</dbReference>